<dbReference type="AlphaFoldDB" id="E2C981"/>
<protein>
    <submittedName>
        <fullName evidence="3">Uncharacterized protein</fullName>
    </submittedName>
</protein>
<reference evidence="3 4" key="1">
    <citation type="journal article" date="2010" name="Science">
        <title>Genomic comparison of the ants Camponotus floridanus and Harpegnathos saltator.</title>
        <authorList>
            <person name="Bonasio R."/>
            <person name="Zhang G."/>
            <person name="Ye C."/>
            <person name="Mutti N.S."/>
            <person name="Fang X."/>
            <person name="Qin N."/>
            <person name="Donahue G."/>
            <person name="Yang P."/>
            <person name="Li Q."/>
            <person name="Li C."/>
            <person name="Zhang P."/>
            <person name="Huang Z."/>
            <person name="Berger S.L."/>
            <person name="Reinberg D."/>
            <person name="Wang J."/>
            <person name="Liebig J."/>
        </authorList>
    </citation>
    <scope>NUCLEOTIDE SEQUENCE [LARGE SCALE GENOMIC DNA]</scope>
    <source>
        <strain evidence="3 4">R22 G/1</strain>
    </source>
</reference>
<accession>E2C981</accession>
<dbReference type="PANTHER" id="PTHR43941">
    <property type="entry name" value="STRUCTURAL MAINTENANCE OF CHROMOSOMES PROTEIN 2"/>
    <property type="match status" value="1"/>
</dbReference>
<evidence type="ECO:0000256" key="1">
    <source>
        <dbReference type="SAM" id="Coils"/>
    </source>
</evidence>
<dbReference type="Gene3D" id="1.10.287.1490">
    <property type="match status" value="1"/>
</dbReference>
<organism evidence="4">
    <name type="scientific">Harpegnathos saltator</name>
    <name type="common">Jerdon's jumping ant</name>
    <dbReference type="NCBI Taxonomy" id="610380"/>
    <lineage>
        <taxon>Eukaryota</taxon>
        <taxon>Metazoa</taxon>
        <taxon>Ecdysozoa</taxon>
        <taxon>Arthropoda</taxon>
        <taxon>Hexapoda</taxon>
        <taxon>Insecta</taxon>
        <taxon>Pterygota</taxon>
        <taxon>Neoptera</taxon>
        <taxon>Endopterygota</taxon>
        <taxon>Hymenoptera</taxon>
        <taxon>Apocrita</taxon>
        <taxon>Aculeata</taxon>
        <taxon>Formicoidea</taxon>
        <taxon>Formicidae</taxon>
        <taxon>Ponerinae</taxon>
        <taxon>Ponerini</taxon>
        <taxon>Harpegnathos</taxon>
    </lineage>
</organism>
<dbReference type="EMBL" id="GL453802">
    <property type="protein sequence ID" value="EFN75488.1"/>
    <property type="molecule type" value="Genomic_DNA"/>
</dbReference>
<feature type="compositionally biased region" description="Basic and acidic residues" evidence="2">
    <location>
        <begin position="394"/>
        <end position="411"/>
    </location>
</feature>
<dbReference type="Proteomes" id="UP000008237">
    <property type="component" value="Unassembled WGS sequence"/>
</dbReference>
<gene>
    <name evidence="3" type="ORF">EAI_12720</name>
</gene>
<dbReference type="OMA" id="DANNKCA"/>
<feature type="non-terminal residue" evidence="3">
    <location>
        <position position="1032"/>
    </location>
</feature>
<dbReference type="STRING" id="610380.E2C981"/>
<proteinExistence type="predicted"/>
<evidence type="ECO:0000313" key="4">
    <source>
        <dbReference type="Proteomes" id="UP000008237"/>
    </source>
</evidence>
<dbReference type="PANTHER" id="PTHR43941:SF1">
    <property type="entry name" value="STRUCTURAL MAINTENANCE OF CHROMOSOMES PROTEIN 2"/>
    <property type="match status" value="1"/>
</dbReference>
<dbReference type="InParanoid" id="E2C981"/>
<evidence type="ECO:0000313" key="3">
    <source>
        <dbReference type="EMBL" id="EFN75488.1"/>
    </source>
</evidence>
<dbReference type="OrthoDB" id="7631731at2759"/>
<feature type="non-terminal residue" evidence="3">
    <location>
        <position position="1"/>
    </location>
</feature>
<feature type="region of interest" description="Disordered" evidence="2">
    <location>
        <begin position="265"/>
        <end position="290"/>
    </location>
</feature>
<keyword evidence="1" id="KW-0175">Coiled coil</keyword>
<evidence type="ECO:0000256" key="2">
    <source>
        <dbReference type="SAM" id="MobiDB-lite"/>
    </source>
</evidence>
<name>E2C981_HARSA</name>
<sequence>DRYLDDHLLVVAVDIAVEEKSRIAGMAAATLHKLRHVIQQMKNWRDDSARLKSNIWRMKMALRADDKNGNDNLEIDPLIVHQRTEISRLEQANDALGNELEHESCAKTASLLNDFLSKIDTEVGKLKLTSIDRYCRIGGISGSRYMTKIAELEDLVKKSVTVIAALHCRWNRQDPLETADATERIVEELGDLIERLCRKLKDLEILDDRASLRERIGRLEVSIVRLRLELTEKNERVSALNDECGRVRSTLEDERGKHEQIVADMSRENERLREDANSRKRDISELSRERAQSEGRVAKMRLMTVEIDTLGKKLRRLRDDKETLLGRAEKMRNILRERDKEIANIITGRDSLKAVLGAEVKDLKMKLGIAADENVKLKSIIGGLGKRRRRRQRQRLDKLKSSRKDPASNLRDELKRLKAESNESKISLDEANGRITRLKRALDEALGDRARLHDEVSDLKSNEESLTYRLNVQTSAGEEAAGERGRLMETNKVLEGKMKHLRDEKEQLKAELSESRAEKGSLERSMNDANNKCAALQDRVRKFQCELSGLREKVTEREAAMEDFKLELEKARTDLEDAAIQVSRLKAENSRLTSDLDVLSEARCAEADGRVRVLLAEKNELTTRINELDDENAGLRDRWNKTKAEDEYLSMELNKSRVENDKVRAINALLQLTCNKRLSENDELTRERDEARRRLNEIGSDRRLEIHVAERETLRIAAVASYCEKNDRESHLKRIDTRHPLANGHERGLADLHNKLRHKLDYLDAARTSIKVEIDGGKDNDTTIKAESDTCSGPDGKIKIKDRPKGGLRRLARTENKVSTLEPANYGAKNGVVTMELARAEDESESPIRPAAGELGDEEIIDFIESASKRRRELVNIRYTPRMNNYTGHSGDSKMFGDKVRSQVADIDQLEVENRALKMEVDILRDSLDFSLVDGERTRTGLAKATEEIRALKSELMNLRDEKTTLRSRLETFKEELNGFKSERTALKDELVASRKSNFDLRLKANNLRSAVEKLKETNARLEGGLRNALRE</sequence>
<keyword evidence="4" id="KW-1185">Reference proteome</keyword>
<feature type="region of interest" description="Disordered" evidence="2">
    <location>
        <begin position="391"/>
        <end position="411"/>
    </location>
</feature>
<feature type="coiled-coil region" evidence="1">
    <location>
        <begin position="900"/>
        <end position="1032"/>
    </location>
</feature>